<dbReference type="CDD" id="cd22152">
    <property type="entry name" value="F-box_AtAFR-like"/>
    <property type="match status" value="1"/>
</dbReference>
<reference evidence="6" key="1">
    <citation type="journal article" date="2023" name="Nat. Commun.">
        <title>Diploid and tetraploid genomes of Acorus and the evolution of monocots.</title>
        <authorList>
            <person name="Ma L."/>
            <person name="Liu K.W."/>
            <person name="Li Z."/>
            <person name="Hsiao Y.Y."/>
            <person name="Qi Y."/>
            <person name="Fu T."/>
            <person name="Tang G.D."/>
            <person name="Zhang D."/>
            <person name="Sun W.H."/>
            <person name="Liu D.K."/>
            <person name="Li Y."/>
            <person name="Chen G.Z."/>
            <person name="Liu X.D."/>
            <person name="Liao X.Y."/>
            <person name="Jiang Y.T."/>
            <person name="Yu X."/>
            <person name="Hao Y."/>
            <person name="Huang J."/>
            <person name="Zhao X.W."/>
            <person name="Ke S."/>
            <person name="Chen Y.Y."/>
            <person name="Wu W.L."/>
            <person name="Hsu J.L."/>
            <person name="Lin Y.F."/>
            <person name="Huang M.D."/>
            <person name="Li C.Y."/>
            <person name="Huang L."/>
            <person name="Wang Z.W."/>
            <person name="Zhao X."/>
            <person name="Zhong W.Y."/>
            <person name="Peng D.H."/>
            <person name="Ahmad S."/>
            <person name="Lan S."/>
            <person name="Zhang J.S."/>
            <person name="Tsai W.C."/>
            <person name="Van de Peer Y."/>
            <person name="Liu Z.J."/>
        </authorList>
    </citation>
    <scope>NUCLEOTIDE SEQUENCE</scope>
    <source>
        <strain evidence="6">CP</strain>
    </source>
</reference>
<evidence type="ECO:0000256" key="2">
    <source>
        <dbReference type="ARBA" id="ARBA00022737"/>
    </source>
</evidence>
<evidence type="ECO:0000259" key="5">
    <source>
        <dbReference type="Pfam" id="PF25210"/>
    </source>
</evidence>
<evidence type="ECO:0000256" key="3">
    <source>
        <dbReference type="SAM" id="MobiDB-lite"/>
    </source>
</evidence>
<dbReference type="EMBL" id="JAUJYO010000018">
    <property type="protein sequence ID" value="KAK1289447.1"/>
    <property type="molecule type" value="Genomic_DNA"/>
</dbReference>
<dbReference type="PANTHER" id="PTHR46344:SF19">
    <property type="entry name" value="F-BOX DOMAIN-CONTAINING PROTEIN"/>
    <property type="match status" value="1"/>
</dbReference>
<dbReference type="Proteomes" id="UP001180020">
    <property type="component" value="Unassembled WGS sequence"/>
</dbReference>
<gene>
    <name evidence="6" type="ORF">QJS10_CPB18g01312</name>
</gene>
<dbReference type="InterPro" id="IPR001810">
    <property type="entry name" value="F-box_dom"/>
</dbReference>
<protein>
    <submittedName>
        <fullName evidence="6">F-box/kelch-repeat protein</fullName>
    </submittedName>
</protein>
<dbReference type="AlphaFoldDB" id="A0AAV9CMP2"/>
<sequence length="365" mass="39904">MRAIRESPPPSMSTSDEPTKHLLPGLPDEVAITCIAHVPRLFHPNLSLVSRSWHSLLRSNPFFTVRSQVNASQRLLLLNIVTTHISFSQWYITDPSSTRPANLRPLPPSPSPHTLCSASVSIGPTLYLLGGSLHGVAQNAVWVFDARVNRWSAGPTMATSRTCAAAAVVDGKIYVFGGCTKEEKPWAEVLEPGAGDWAAVVVTDPAPAVEWRARGKALVVDGLIYSGDGIQGLCFDPAREGGASWEVVQGWHKFCAKAAMDGLIYGFFGRWMKAYDVRGKKWRVVMGLECMPWVVLAEVGGGRLVGVRKVEERRRGKEAEIAVAVIEVEVDDRGVLRGKITRWADTPLALSRWSTSVPDFVTVEL</sequence>
<dbReference type="Pfam" id="PF25210">
    <property type="entry name" value="Kelch_FKB95"/>
    <property type="match status" value="1"/>
</dbReference>
<dbReference type="SMART" id="SM00612">
    <property type="entry name" value="Kelch"/>
    <property type="match status" value="1"/>
</dbReference>
<evidence type="ECO:0000259" key="4">
    <source>
        <dbReference type="Pfam" id="PF00646"/>
    </source>
</evidence>
<feature type="region of interest" description="Disordered" evidence="3">
    <location>
        <begin position="1"/>
        <end position="22"/>
    </location>
</feature>
<name>A0AAV9CMP2_ACOCL</name>
<feature type="domain" description="FKB95-like N-terminal Kelch" evidence="5">
    <location>
        <begin position="100"/>
        <end position="343"/>
    </location>
</feature>
<dbReference type="InterPro" id="IPR015915">
    <property type="entry name" value="Kelch-typ_b-propeller"/>
</dbReference>
<feature type="domain" description="F-box" evidence="4">
    <location>
        <begin position="24"/>
        <end position="63"/>
    </location>
</feature>
<evidence type="ECO:0000313" key="7">
    <source>
        <dbReference type="Proteomes" id="UP001180020"/>
    </source>
</evidence>
<dbReference type="Pfam" id="PF00646">
    <property type="entry name" value="F-box"/>
    <property type="match status" value="1"/>
</dbReference>
<keyword evidence="7" id="KW-1185">Reference proteome</keyword>
<dbReference type="PANTHER" id="PTHR46344">
    <property type="entry name" value="OS02G0202900 PROTEIN"/>
    <property type="match status" value="1"/>
</dbReference>
<keyword evidence="2" id="KW-0677">Repeat</keyword>
<proteinExistence type="predicted"/>
<dbReference type="Gene3D" id="2.120.10.80">
    <property type="entry name" value="Kelch-type beta propeller"/>
    <property type="match status" value="1"/>
</dbReference>
<dbReference type="SUPFAM" id="SSF117281">
    <property type="entry name" value="Kelch motif"/>
    <property type="match status" value="1"/>
</dbReference>
<organism evidence="6 7">
    <name type="scientific">Acorus calamus</name>
    <name type="common">Sweet flag</name>
    <dbReference type="NCBI Taxonomy" id="4465"/>
    <lineage>
        <taxon>Eukaryota</taxon>
        <taxon>Viridiplantae</taxon>
        <taxon>Streptophyta</taxon>
        <taxon>Embryophyta</taxon>
        <taxon>Tracheophyta</taxon>
        <taxon>Spermatophyta</taxon>
        <taxon>Magnoliopsida</taxon>
        <taxon>Liliopsida</taxon>
        <taxon>Acoraceae</taxon>
        <taxon>Acorus</taxon>
    </lineage>
</organism>
<dbReference type="InterPro" id="IPR057499">
    <property type="entry name" value="Kelch_FKB95"/>
</dbReference>
<comment type="caution">
    <text evidence="6">The sequence shown here is derived from an EMBL/GenBank/DDBJ whole genome shotgun (WGS) entry which is preliminary data.</text>
</comment>
<dbReference type="InterPro" id="IPR036047">
    <property type="entry name" value="F-box-like_dom_sf"/>
</dbReference>
<reference evidence="6" key="2">
    <citation type="submission" date="2023-06" db="EMBL/GenBank/DDBJ databases">
        <authorList>
            <person name="Ma L."/>
            <person name="Liu K.-W."/>
            <person name="Li Z."/>
            <person name="Hsiao Y.-Y."/>
            <person name="Qi Y."/>
            <person name="Fu T."/>
            <person name="Tang G."/>
            <person name="Zhang D."/>
            <person name="Sun W.-H."/>
            <person name="Liu D.-K."/>
            <person name="Li Y."/>
            <person name="Chen G.-Z."/>
            <person name="Liu X.-D."/>
            <person name="Liao X.-Y."/>
            <person name="Jiang Y.-T."/>
            <person name="Yu X."/>
            <person name="Hao Y."/>
            <person name="Huang J."/>
            <person name="Zhao X.-W."/>
            <person name="Ke S."/>
            <person name="Chen Y.-Y."/>
            <person name="Wu W.-L."/>
            <person name="Hsu J.-L."/>
            <person name="Lin Y.-F."/>
            <person name="Huang M.-D."/>
            <person name="Li C.-Y."/>
            <person name="Huang L."/>
            <person name="Wang Z.-W."/>
            <person name="Zhao X."/>
            <person name="Zhong W.-Y."/>
            <person name="Peng D.-H."/>
            <person name="Ahmad S."/>
            <person name="Lan S."/>
            <person name="Zhang J.-S."/>
            <person name="Tsai W.-C."/>
            <person name="Van De Peer Y."/>
            <person name="Liu Z.-J."/>
        </authorList>
    </citation>
    <scope>NUCLEOTIDE SEQUENCE</scope>
    <source>
        <strain evidence="6">CP</strain>
        <tissue evidence="6">Leaves</tissue>
    </source>
</reference>
<evidence type="ECO:0000256" key="1">
    <source>
        <dbReference type="ARBA" id="ARBA00022441"/>
    </source>
</evidence>
<accession>A0AAV9CMP2</accession>
<dbReference type="InterPro" id="IPR006652">
    <property type="entry name" value="Kelch_1"/>
</dbReference>
<evidence type="ECO:0000313" key="6">
    <source>
        <dbReference type="EMBL" id="KAK1289447.1"/>
    </source>
</evidence>
<dbReference type="SUPFAM" id="SSF81383">
    <property type="entry name" value="F-box domain"/>
    <property type="match status" value="1"/>
</dbReference>
<keyword evidence="1" id="KW-0880">Kelch repeat</keyword>